<evidence type="ECO:0000313" key="2">
    <source>
        <dbReference type="Proteomes" id="UP000319908"/>
    </source>
</evidence>
<name>A0A5C6C7G9_9BACT</name>
<keyword evidence="2" id="KW-1185">Reference proteome</keyword>
<gene>
    <name evidence="1" type="ORF">Poly21_15480</name>
</gene>
<dbReference type="Proteomes" id="UP000319908">
    <property type="component" value="Unassembled WGS sequence"/>
</dbReference>
<evidence type="ECO:0000313" key="1">
    <source>
        <dbReference type="EMBL" id="TWU19376.1"/>
    </source>
</evidence>
<comment type="caution">
    <text evidence="1">The sequence shown here is derived from an EMBL/GenBank/DDBJ whole genome shotgun (WGS) entry which is preliminary data.</text>
</comment>
<sequence>MHLFQEVQKLVSTISVGLMLLTFVTTRIHGAVIEFGAEPVPEIRTRLSSAEVGVFSIVSTDSAASSGEPFVSYTPLMR</sequence>
<protein>
    <submittedName>
        <fullName evidence="1">Uncharacterized protein</fullName>
    </submittedName>
</protein>
<dbReference type="EMBL" id="SJPU01000001">
    <property type="protein sequence ID" value="TWU19376.1"/>
    <property type="molecule type" value="Genomic_DNA"/>
</dbReference>
<reference evidence="1 2" key="1">
    <citation type="journal article" date="2020" name="Antonie Van Leeuwenhoek">
        <title>Rhodopirellula heiligendammensis sp. nov., Rhodopirellula pilleata sp. nov., and Rhodopirellula solitaria sp. nov. isolated from natural or artificial marine surfaces in Northern Germany and California, USA, and emended description of the genus Rhodopirellula.</title>
        <authorList>
            <person name="Kallscheuer N."/>
            <person name="Wiegand S."/>
            <person name="Jogler M."/>
            <person name="Boedeker C."/>
            <person name="Peeters S.H."/>
            <person name="Rast P."/>
            <person name="Heuer A."/>
            <person name="Jetten M.S.M."/>
            <person name="Rohde M."/>
            <person name="Jogler C."/>
        </authorList>
    </citation>
    <scope>NUCLEOTIDE SEQUENCE [LARGE SCALE GENOMIC DNA]</scope>
    <source>
        <strain evidence="1 2">Poly21</strain>
    </source>
</reference>
<dbReference type="AlphaFoldDB" id="A0A5C6C7G9"/>
<organism evidence="1 2">
    <name type="scientific">Allorhodopirellula heiligendammensis</name>
    <dbReference type="NCBI Taxonomy" id="2714739"/>
    <lineage>
        <taxon>Bacteria</taxon>
        <taxon>Pseudomonadati</taxon>
        <taxon>Planctomycetota</taxon>
        <taxon>Planctomycetia</taxon>
        <taxon>Pirellulales</taxon>
        <taxon>Pirellulaceae</taxon>
        <taxon>Allorhodopirellula</taxon>
    </lineage>
</organism>
<proteinExistence type="predicted"/>
<accession>A0A5C6C7G9</accession>